<dbReference type="PROSITE" id="PS50883">
    <property type="entry name" value="EAL"/>
    <property type="match status" value="1"/>
</dbReference>
<evidence type="ECO:0000259" key="1">
    <source>
        <dbReference type="PROSITE" id="PS50883"/>
    </source>
</evidence>
<gene>
    <name evidence="2" type="ORF">AAAU18_11220</name>
</gene>
<sequence length="245" mass="28316">MKNKKIKIRELEDIIKNKRIYPVFQPIVDLRSGHIFAYEALSRVLGGSSMEIGELFELACRCRKVWELEAVCRRNALKQAVYMPAGKKLFLNVDPNVILDSKFRSGTTRYMMKKYGLTPDDVVFEVTERTRIKKETTFTETVNHYRDEEFHIAIDDFGAEFAGMNRVCMLHPEYIKLDIELIKDIDSNEYQRSFVKHFADFCEEKGIKLVAEGIETKAELETAARIGVAYGQGYYLYAPGVHFAE</sequence>
<proteinExistence type="predicted"/>
<dbReference type="Pfam" id="PF00563">
    <property type="entry name" value="EAL"/>
    <property type="match status" value="1"/>
</dbReference>
<evidence type="ECO:0000313" key="3">
    <source>
        <dbReference type="Proteomes" id="UP001494672"/>
    </source>
</evidence>
<evidence type="ECO:0000313" key="2">
    <source>
        <dbReference type="EMBL" id="MEQ2593479.1"/>
    </source>
</evidence>
<keyword evidence="3" id="KW-1185">Reference proteome</keyword>
<dbReference type="PANTHER" id="PTHR33121">
    <property type="entry name" value="CYCLIC DI-GMP PHOSPHODIESTERASE PDEF"/>
    <property type="match status" value="1"/>
</dbReference>
<dbReference type="RefSeq" id="WP_349093388.1">
    <property type="nucleotide sequence ID" value="NZ_JBBNGJ010000009.1"/>
</dbReference>
<dbReference type="InterPro" id="IPR035919">
    <property type="entry name" value="EAL_sf"/>
</dbReference>
<dbReference type="InterPro" id="IPR001633">
    <property type="entry name" value="EAL_dom"/>
</dbReference>
<name>A0ABV1IB77_9FIRM</name>
<protein>
    <submittedName>
        <fullName evidence="2">EAL domain-containing protein</fullName>
    </submittedName>
</protein>
<dbReference type="SMART" id="SM00052">
    <property type="entry name" value="EAL"/>
    <property type="match status" value="1"/>
</dbReference>
<dbReference type="SUPFAM" id="SSF141868">
    <property type="entry name" value="EAL domain-like"/>
    <property type="match status" value="1"/>
</dbReference>
<organism evidence="2 3">
    <name type="scientific">Coprococcus aceti</name>
    <dbReference type="NCBI Taxonomy" id="2981786"/>
    <lineage>
        <taxon>Bacteria</taxon>
        <taxon>Bacillati</taxon>
        <taxon>Bacillota</taxon>
        <taxon>Clostridia</taxon>
        <taxon>Lachnospirales</taxon>
        <taxon>Lachnospiraceae</taxon>
        <taxon>Coprococcus</taxon>
    </lineage>
</organism>
<dbReference type="Proteomes" id="UP001494672">
    <property type="component" value="Unassembled WGS sequence"/>
</dbReference>
<dbReference type="CDD" id="cd01948">
    <property type="entry name" value="EAL"/>
    <property type="match status" value="1"/>
</dbReference>
<comment type="caution">
    <text evidence="2">The sequence shown here is derived from an EMBL/GenBank/DDBJ whole genome shotgun (WGS) entry which is preliminary data.</text>
</comment>
<reference evidence="2 3" key="1">
    <citation type="submission" date="2024-04" db="EMBL/GenBank/DDBJ databases">
        <title>Human intestinal bacterial collection.</title>
        <authorList>
            <person name="Pauvert C."/>
            <person name="Hitch T.C.A."/>
            <person name="Clavel T."/>
        </authorList>
    </citation>
    <scope>NUCLEOTIDE SEQUENCE [LARGE SCALE GENOMIC DNA]</scope>
    <source>
        <strain evidence="2 3">CLA-AA-H181</strain>
    </source>
</reference>
<dbReference type="Gene3D" id="3.20.20.450">
    <property type="entry name" value="EAL domain"/>
    <property type="match status" value="1"/>
</dbReference>
<dbReference type="EMBL" id="JBBNGJ010000009">
    <property type="protein sequence ID" value="MEQ2593479.1"/>
    <property type="molecule type" value="Genomic_DNA"/>
</dbReference>
<accession>A0ABV1IB77</accession>
<dbReference type="PANTHER" id="PTHR33121:SF76">
    <property type="entry name" value="SIGNALING PROTEIN"/>
    <property type="match status" value="1"/>
</dbReference>
<feature type="domain" description="EAL" evidence="1">
    <location>
        <begin position="4"/>
        <end position="245"/>
    </location>
</feature>
<dbReference type="InterPro" id="IPR050706">
    <property type="entry name" value="Cyclic-di-GMP_PDE-like"/>
</dbReference>